<organism evidence="1 2">
    <name type="scientific">Streptomyces hydrogenans</name>
    <dbReference type="NCBI Taxonomy" id="1873719"/>
    <lineage>
        <taxon>Bacteria</taxon>
        <taxon>Bacillati</taxon>
        <taxon>Actinomycetota</taxon>
        <taxon>Actinomycetes</taxon>
        <taxon>Kitasatosporales</taxon>
        <taxon>Streptomycetaceae</taxon>
        <taxon>Streptomyces</taxon>
    </lineage>
</organism>
<keyword evidence="2" id="KW-1185">Reference proteome</keyword>
<dbReference type="EMBL" id="BNDW01000040">
    <property type="protein sequence ID" value="GHI23879.1"/>
    <property type="molecule type" value="Genomic_DNA"/>
</dbReference>
<dbReference type="Proteomes" id="UP001052739">
    <property type="component" value="Unassembled WGS sequence"/>
</dbReference>
<name>A0ABQ3PFU9_9ACTN</name>
<gene>
    <name evidence="1" type="ORF">Shyd_52500</name>
</gene>
<protein>
    <submittedName>
        <fullName evidence="1">Uncharacterized protein</fullName>
    </submittedName>
</protein>
<comment type="caution">
    <text evidence="1">The sequence shown here is derived from an EMBL/GenBank/DDBJ whole genome shotgun (WGS) entry which is preliminary data.</text>
</comment>
<evidence type="ECO:0000313" key="1">
    <source>
        <dbReference type="EMBL" id="GHI23879.1"/>
    </source>
</evidence>
<sequence length="78" mass="8476">MRTGHRTVSRGRGGGRRRTLVGGRVTVGSIMFVTLRHDPLAPCHPHECTWGKGEARQSVAGIRTPILVRVTTSWPSCG</sequence>
<proteinExistence type="predicted"/>
<accession>A0ABQ3PFU9</accession>
<evidence type="ECO:0000313" key="2">
    <source>
        <dbReference type="Proteomes" id="UP001052739"/>
    </source>
</evidence>
<reference evidence="1" key="1">
    <citation type="submission" date="2024-05" db="EMBL/GenBank/DDBJ databases">
        <title>Whole genome shotgun sequence of Streptomyces hydrogenans NBRC 13475.</title>
        <authorList>
            <person name="Komaki H."/>
            <person name="Tamura T."/>
        </authorList>
    </citation>
    <scope>NUCLEOTIDE SEQUENCE</scope>
    <source>
        <strain evidence="1">NBRC 13475</strain>
    </source>
</reference>